<dbReference type="EMBL" id="WHVB01000001">
    <property type="protein sequence ID" value="KAF8487368.1"/>
    <property type="molecule type" value="Genomic_DNA"/>
</dbReference>
<name>A0A9P5N604_9AGAM</name>
<dbReference type="OrthoDB" id="10251809at2759"/>
<accession>A0A9P5N604</accession>
<evidence type="ECO:0000313" key="2">
    <source>
        <dbReference type="Proteomes" id="UP000759537"/>
    </source>
</evidence>
<reference evidence="1" key="1">
    <citation type="submission" date="2019-10" db="EMBL/GenBank/DDBJ databases">
        <authorList>
            <consortium name="DOE Joint Genome Institute"/>
            <person name="Kuo A."/>
            <person name="Miyauchi S."/>
            <person name="Kiss E."/>
            <person name="Drula E."/>
            <person name="Kohler A."/>
            <person name="Sanchez-Garcia M."/>
            <person name="Andreopoulos B."/>
            <person name="Barry K.W."/>
            <person name="Bonito G."/>
            <person name="Buee M."/>
            <person name="Carver A."/>
            <person name="Chen C."/>
            <person name="Cichocki N."/>
            <person name="Clum A."/>
            <person name="Culley D."/>
            <person name="Crous P.W."/>
            <person name="Fauchery L."/>
            <person name="Girlanda M."/>
            <person name="Hayes R."/>
            <person name="Keri Z."/>
            <person name="LaButti K."/>
            <person name="Lipzen A."/>
            <person name="Lombard V."/>
            <person name="Magnuson J."/>
            <person name="Maillard F."/>
            <person name="Morin E."/>
            <person name="Murat C."/>
            <person name="Nolan M."/>
            <person name="Ohm R."/>
            <person name="Pangilinan J."/>
            <person name="Pereira M."/>
            <person name="Perotto S."/>
            <person name="Peter M."/>
            <person name="Riley R."/>
            <person name="Sitrit Y."/>
            <person name="Stielow B."/>
            <person name="Szollosi G."/>
            <person name="Zifcakova L."/>
            <person name="Stursova M."/>
            <person name="Spatafora J.W."/>
            <person name="Tedersoo L."/>
            <person name="Vaario L.-M."/>
            <person name="Yamada A."/>
            <person name="Yan M."/>
            <person name="Wang P."/>
            <person name="Xu J."/>
            <person name="Bruns T."/>
            <person name="Baldrian P."/>
            <person name="Vilgalys R."/>
            <person name="Henrissat B."/>
            <person name="Grigoriev I.V."/>
            <person name="Hibbett D."/>
            <person name="Nagy L.G."/>
            <person name="Martin F.M."/>
        </authorList>
    </citation>
    <scope>NUCLEOTIDE SEQUENCE</scope>
    <source>
        <strain evidence="1">Prilba</strain>
    </source>
</reference>
<evidence type="ECO:0000313" key="1">
    <source>
        <dbReference type="EMBL" id="KAF8487368.1"/>
    </source>
</evidence>
<gene>
    <name evidence="1" type="ORF">DFH94DRAFT_849762</name>
</gene>
<dbReference type="Gene3D" id="2.120.10.80">
    <property type="entry name" value="Kelch-type beta propeller"/>
    <property type="match status" value="1"/>
</dbReference>
<keyword evidence="2" id="KW-1185">Reference proteome</keyword>
<proteinExistence type="predicted"/>
<organism evidence="1 2">
    <name type="scientific">Russula ochroleuca</name>
    <dbReference type="NCBI Taxonomy" id="152965"/>
    <lineage>
        <taxon>Eukaryota</taxon>
        <taxon>Fungi</taxon>
        <taxon>Dikarya</taxon>
        <taxon>Basidiomycota</taxon>
        <taxon>Agaricomycotina</taxon>
        <taxon>Agaricomycetes</taxon>
        <taxon>Russulales</taxon>
        <taxon>Russulaceae</taxon>
        <taxon>Russula</taxon>
    </lineage>
</organism>
<dbReference type="AlphaFoldDB" id="A0A9P5N604"/>
<comment type="caution">
    <text evidence="1">The sequence shown here is derived from an EMBL/GenBank/DDBJ whole genome shotgun (WGS) entry which is preliminary data.</text>
</comment>
<sequence length="144" mass="15932">MAKIWLIGPTVFGPVDAARLELIACTTHSVGFAPFHTRRLTDERNGAPSPYSQCQREFDVAFRGFRHRCQVSTALPTHGFRVHMITLAHNVASIFGGCDDKGCFKDINIETIHWIHLEMQGDLPPPCRAHSATLVGRKIVIIGG</sequence>
<dbReference type="Proteomes" id="UP000759537">
    <property type="component" value="Unassembled WGS sequence"/>
</dbReference>
<reference evidence="1" key="2">
    <citation type="journal article" date="2020" name="Nat. Commun.">
        <title>Large-scale genome sequencing of mycorrhizal fungi provides insights into the early evolution of symbiotic traits.</title>
        <authorList>
            <person name="Miyauchi S."/>
            <person name="Kiss E."/>
            <person name="Kuo A."/>
            <person name="Drula E."/>
            <person name="Kohler A."/>
            <person name="Sanchez-Garcia M."/>
            <person name="Morin E."/>
            <person name="Andreopoulos B."/>
            <person name="Barry K.W."/>
            <person name="Bonito G."/>
            <person name="Buee M."/>
            <person name="Carver A."/>
            <person name="Chen C."/>
            <person name="Cichocki N."/>
            <person name="Clum A."/>
            <person name="Culley D."/>
            <person name="Crous P.W."/>
            <person name="Fauchery L."/>
            <person name="Girlanda M."/>
            <person name="Hayes R.D."/>
            <person name="Keri Z."/>
            <person name="LaButti K."/>
            <person name="Lipzen A."/>
            <person name="Lombard V."/>
            <person name="Magnuson J."/>
            <person name="Maillard F."/>
            <person name="Murat C."/>
            <person name="Nolan M."/>
            <person name="Ohm R.A."/>
            <person name="Pangilinan J."/>
            <person name="Pereira M.F."/>
            <person name="Perotto S."/>
            <person name="Peter M."/>
            <person name="Pfister S."/>
            <person name="Riley R."/>
            <person name="Sitrit Y."/>
            <person name="Stielow J.B."/>
            <person name="Szollosi G."/>
            <person name="Zifcakova L."/>
            <person name="Stursova M."/>
            <person name="Spatafora J.W."/>
            <person name="Tedersoo L."/>
            <person name="Vaario L.M."/>
            <person name="Yamada A."/>
            <person name="Yan M."/>
            <person name="Wang P."/>
            <person name="Xu J."/>
            <person name="Bruns T."/>
            <person name="Baldrian P."/>
            <person name="Vilgalys R."/>
            <person name="Dunand C."/>
            <person name="Henrissat B."/>
            <person name="Grigoriev I.V."/>
            <person name="Hibbett D."/>
            <person name="Nagy L.G."/>
            <person name="Martin F.M."/>
        </authorList>
    </citation>
    <scope>NUCLEOTIDE SEQUENCE</scope>
    <source>
        <strain evidence="1">Prilba</strain>
    </source>
</reference>
<dbReference type="InterPro" id="IPR015915">
    <property type="entry name" value="Kelch-typ_b-propeller"/>
</dbReference>
<dbReference type="SUPFAM" id="SSF117281">
    <property type="entry name" value="Kelch motif"/>
    <property type="match status" value="1"/>
</dbReference>
<protein>
    <submittedName>
        <fullName evidence="1">Uncharacterized protein</fullName>
    </submittedName>
</protein>